<gene>
    <name evidence="1" type="primary">Nfu_g_1_017653</name>
</gene>
<organism evidence="1">
    <name type="scientific">Nothobranchius rachovii</name>
    <name type="common">bluefin notho</name>
    <dbReference type="NCBI Taxonomy" id="451742"/>
    <lineage>
        <taxon>Eukaryota</taxon>
        <taxon>Metazoa</taxon>
        <taxon>Chordata</taxon>
        <taxon>Craniata</taxon>
        <taxon>Vertebrata</taxon>
        <taxon>Euteleostomi</taxon>
        <taxon>Actinopterygii</taxon>
        <taxon>Neopterygii</taxon>
        <taxon>Teleostei</taxon>
        <taxon>Neoteleostei</taxon>
        <taxon>Acanthomorphata</taxon>
        <taxon>Ovalentaria</taxon>
        <taxon>Atherinomorphae</taxon>
        <taxon>Cyprinodontiformes</taxon>
        <taxon>Nothobranchiidae</taxon>
        <taxon>Nothobranchius</taxon>
    </lineage>
</organism>
<reference evidence="1" key="2">
    <citation type="submission" date="2016-06" db="EMBL/GenBank/DDBJ databases">
        <title>The genome of a short-lived fish provides insights into sex chromosome evolution and the genetic control of aging.</title>
        <authorList>
            <person name="Reichwald K."/>
            <person name="Felder M."/>
            <person name="Petzold A."/>
            <person name="Koch P."/>
            <person name="Groth M."/>
            <person name="Platzer M."/>
        </authorList>
    </citation>
    <scope>NUCLEOTIDE SEQUENCE</scope>
    <source>
        <tissue evidence="1">Brain</tissue>
    </source>
</reference>
<dbReference type="EMBL" id="HAEI01010888">
    <property type="protein sequence ID" value="SBS11870.1"/>
    <property type="molecule type" value="Transcribed_RNA"/>
</dbReference>
<proteinExistence type="predicted"/>
<evidence type="ECO:0000313" key="1">
    <source>
        <dbReference type="EMBL" id="SBS11870.1"/>
    </source>
</evidence>
<feature type="non-terminal residue" evidence="1">
    <location>
        <position position="1"/>
    </location>
</feature>
<accession>A0A1A8S0C2</accession>
<dbReference type="AlphaFoldDB" id="A0A1A8S0C2"/>
<name>A0A1A8S0C2_9TELE</name>
<feature type="non-terminal residue" evidence="1">
    <location>
        <position position="87"/>
    </location>
</feature>
<sequence length="87" mass="9312">RGKSLGGGFSPRYLSIILGTQGKMSSLLSCVLILGFRVLEIKYHLTFNYLTFGGDAGACRAGDLKAFPRNRGGLVSTMEGFLRPALA</sequence>
<reference evidence="1" key="1">
    <citation type="submission" date="2016-05" db="EMBL/GenBank/DDBJ databases">
        <authorList>
            <person name="Lavstsen T."/>
            <person name="Jespersen J.S."/>
        </authorList>
    </citation>
    <scope>NUCLEOTIDE SEQUENCE</scope>
    <source>
        <tissue evidence="1">Brain</tissue>
    </source>
</reference>
<dbReference type="EMBL" id="HAEH01019152">
    <property type="protein sequence ID" value="SBS08790.1"/>
    <property type="molecule type" value="Transcribed_RNA"/>
</dbReference>
<protein>
    <submittedName>
        <fullName evidence="1">Uncharacterized protein</fullName>
    </submittedName>
</protein>